<feature type="region of interest" description="Disordered" evidence="1">
    <location>
        <begin position="825"/>
        <end position="846"/>
    </location>
</feature>
<feature type="region of interest" description="Disordered" evidence="1">
    <location>
        <begin position="997"/>
        <end position="1089"/>
    </location>
</feature>
<dbReference type="Proteomes" id="UP000516422">
    <property type="component" value="Chromosome"/>
</dbReference>
<reference evidence="2 3" key="1">
    <citation type="submission" date="2020-04" db="EMBL/GenBank/DDBJ databases">
        <title>Characterization and engineering of Streptomyces griseofuscus DSM40191 as a potential heterologous host for expression of BGCs.</title>
        <authorList>
            <person name="Gren T."/>
            <person name="Whitford C.M."/>
            <person name="Mohite O.S."/>
            <person name="Joergensen T.S."/>
            <person name="Nielsen J.B."/>
            <person name="Lee S.Y."/>
            <person name="Weber T."/>
        </authorList>
    </citation>
    <scope>NUCLEOTIDE SEQUENCE [LARGE SCALE GENOMIC DNA]</scope>
    <source>
        <strain evidence="2 3">DSM 40191</strain>
    </source>
</reference>
<feature type="compositionally biased region" description="Polar residues" evidence="1">
    <location>
        <begin position="1"/>
        <end position="11"/>
    </location>
</feature>
<sequence length="1110" mass="109405">MGSPDYNTGGFSDSGDGIFADPGNDPGSIDDYNSWDWKQIMAAINGMSAGTGSDANQERAKGISDPQSLMDAAGHFLNAEVVLAGIAKSLADQANALAGENGPWKGAAADAFCDMINTFSRQVKATADVLSGGEAGNSVPQQLANNSVNLYNAQVKIADIDAWYADQAVKMGVKPMSNGLIPIHEKPQLVEMMTSDMRAVLKSLAGEYQVTIDSVHTPPPVTSPTDSPDVPDNVPDVPEPDLTGPNLPDVNAPDPQAFSAPDTSGLPDPEMPGVDPMSALATPSPYSGGTGVGGDAPGLDGLPKDALGNDTLDPNALDKALNPAAFPGGSNLDDGLPTFSPTSFPGGLNTGTGDGKFPTLADNLAEDPASWSDTGGLPEDFPGDTGVGGTGGLNAGEGLGDVAPEQFPGGLDTESGLPEGLASPSLLDNALESPALDGLSEGEQGLGTGGMPMMPGMGAGGMPQTGAPDRSDSSGLLDSEAKPWSGDPSVADEIGGRGADAGGDGLGLPLDEAEAAGYPGGLSTEEGLTGMGAGGMPMMPGMGAGGMPQTGAPDRSDSSGLLDSEAKPWSGDPSVADEIGGRGADAGGDGLGLPLDEAEAAGYPGGPSTEEGLTGMGAGGMPMMPGMGAGGMPQTGAPDRSDSSGLLDSEAKPWVGDPEVGVEIGGRGAGAGGEGLGLPLDEEAEALPGALAAEEAEGSALGMGGMNGMPMMPGMGGGGPAAQGTTDPSDASGLLDPEGEPWTGEPGVPEEITGGAGAGGEGLALPKPTEGVMIGSDGLPIAPRPTAAPMAPLADDEETGAAVASEAEAAEAGAALAGEAAPAMPGMMPGAGAPATGARDERSDASGLLTPDAEAWTPQAEADGERPEVAAHEGVGEGTLPAALLGAAAGATAAAVAGSGLGAGTAGAAEESAERRHRRRHEGDAAALVVLPVGGDDTAQQPGEGRPGEPDQPELPDGHMALAPAAETDAEDTAAWDSAGASFVPLLWSVPTEDEEEVLAPGYATEDTSTWSGGAGATAEEADGPRLSTWRPNRSGPTGPGEMVVPAVRLRSFAGDPSELTAELPPQDPALGETEAEEEPAQPSRGIADLLVQEGDTWGTAASDGSGAVL</sequence>
<dbReference type="EMBL" id="CP051006">
    <property type="protein sequence ID" value="QNT97176.1"/>
    <property type="molecule type" value="Genomic_DNA"/>
</dbReference>
<feature type="region of interest" description="Disordered" evidence="1">
    <location>
        <begin position="214"/>
        <end position="324"/>
    </location>
</feature>
<evidence type="ECO:0000313" key="3">
    <source>
        <dbReference type="Proteomes" id="UP000516422"/>
    </source>
</evidence>
<dbReference type="KEGG" id="sgf:HEP81_06942"/>
<feature type="region of interest" description="Disordered" evidence="1">
    <location>
        <begin position="902"/>
        <end position="959"/>
    </location>
</feature>
<feature type="compositionally biased region" description="Low complexity" evidence="1">
    <location>
        <begin position="825"/>
        <end position="837"/>
    </location>
</feature>
<feature type="compositionally biased region" description="Gly residues" evidence="1">
    <location>
        <begin position="496"/>
        <end position="506"/>
    </location>
</feature>
<feature type="compositionally biased region" description="Gly residues" evidence="1">
    <location>
        <begin position="581"/>
        <end position="591"/>
    </location>
</feature>
<gene>
    <name evidence="2" type="ORF">HEP81_06942</name>
</gene>
<name>A0A7H1QA46_9ACTN</name>
<evidence type="ECO:0000256" key="1">
    <source>
        <dbReference type="SAM" id="MobiDB-lite"/>
    </source>
</evidence>
<evidence type="ECO:0008006" key="4">
    <source>
        <dbReference type="Google" id="ProtNLM"/>
    </source>
</evidence>
<organism evidence="2 3">
    <name type="scientific">Streptomyces griseofuscus</name>
    <dbReference type="NCBI Taxonomy" id="146922"/>
    <lineage>
        <taxon>Bacteria</taxon>
        <taxon>Bacillati</taxon>
        <taxon>Actinomycetota</taxon>
        <taxon>Actinomycetes</taxon>
        <taxon>Kitasatosporales</taxon>
        <taxon>Streptomycetaceae</taxon>
        <taxon>Streptomyces</taxon>
    </lineage>
</organism>
<dbReference type="RefSeq" id="WP_190276062.1">
    <property type="nucleotide sequence ID" value="NZ_CP051006.1"/>
</dbReference>
<dbReference type="GeneID" id="91466456"/>
<feature type="region of interest" description="Disordered" evidence="1">
    <location>
        <begin position="1"/>
        <end position="25"/>
    </location>
</feature>
<proteinExistence type="predicted"/>
<evidence type="ECO:0000313" key="2">
    <source>
        <dbReference type="EMBL" id="QNT97176.1"/>
    </source>
</evidence>
<accession>A0A7H1QA46</accession>
<feature type="region of interest" description="Disordered" evidence="1">
    <location>
        <begin position="717"/>
        <end position="740"/>
    </location>
</feature>
<feature type="compositionally biased region" description="Low complexity" evidence="1">
    <location>
        <begin position="223"/>
        <end position="236"/>
    </location>
</feature>
<dbReference type="AlphaFoldDB" id="A0A7H1QA46"/>
<protein>
    <recommendedName>
        <fullName evidence="4">WXG100 family type VII secretion target</fullName>
    </recommendedName>
</protein>
<feature type="region of interest" description="Disordered" evidence="1">
    <location>
        <begin position="632"/>
        <end position="657"/>
    </location>
</feature>
<feature type="compositionally biased region" description="Gly residues" evidence="1">
    <location>
        <begin position="385"/>
        <end position="399"/>
    </location>
</feature>
<feature type="region of interest" description="Disordered" evidence="1">
    <location>
        <begin position="369"/>
        <end position="618"/>
    </location>
</feature>